<dbReference type="SUPFAM" id="SSF56219">
    <property type="entry name" value="DNase I-like"/>
    <property type="match status" value="1"/>
</dbReference>
<proteinExistence type="predicted"/>
<comment type="caution">
    <text evidence="1">The sequence shown here is derived from an EMBL/GenBank/DDBJ whole genome shotgun (WGS) entry which is preliminary data.</text>
</comment>
<dbReference type="InterPro" id="IPR012337">
    <property type="entry name" value="RNaseH-like_sf"/>
</dbReference>
<sequence>MALEMCPSRELPTRRTHIYTDGSYNGIPHTAAWAVVIVDEYDDGRNSRGPFGFRGFIADKVTESLDDMANNEKVTAYTAELTAVLWALMWALGQDTAAPIEVTPDALNVINLAKDEVKAAYPSLRNQDFIIGATQPQAAPCAIQRPISTTTIKADLNMNLCTYNCRSLKAAVSFKSGKGKAAGKSKQSISRVRHTQQNRGCDIWLNVSQPISVSGAAKYLSAKDTLVLHQHDRLLIIKTRVAGTDMVIASAYAPREDSQAAEKREFWESAQRLSAKYRVDIFMGDLNGRLGDYESPGVGASGYPEATNGNGKHIISFAADTDMEVINTTKDPGNNSFTHIGSKGQRRRIDYILLSSSITPYVASCSTEPGLDRGTAAQDHIPVLATLKWAVCKTTKASGPRPDLTNLNNEVAKDSFKEILKQAPIIPWEVDVNTHCEEVTRVVNNAAIQAFGKAVKAARKPYVTKTTMGEVGASLALWSRERGDDDGTIHDIHDYAHLLLNWTISPMVYAMAILSFLARSGLLVASAVEKDRSAFLSRLASTASSASAANDAAAQWKAYRDLLRYGGRKAKFPAGKPMRLDKDGEVIHNSQDMADQELNHFAKIQAGKIVTADDLANKYNHDSKTRPFDGMLDLSMVVPLAVCQAQFAAAKAGTQGGPDGLTNAVLRAAPTEAARLLHPLFTKVSTTVRKPLSFKGGDLVAIPKGKGDPRYLLAYREILLNNVLGKHHHKYLRAMLTTTLAIALEDIQVGGRPKRGADMAVLAARLFTERSQAQGKCSMISCYDLKEAFYSVVVQLVHGIPGEEDEVKEVRENLEVPLWAQPQLEHLMANPGILDTVLDGSHLAALIAEGYRNRWTSHRFSQNLMAPHKGTRPGVPLADADFNLLFGRVHRMIDSYLAQRGL</sequence>
<dbReference type="SUPFAM" id="SSF53098">
    <property type="entry name" value="Ribonuclease H-like"/>
    <property type="match status" value="1"/>
</dbReference>
<dbReference type="PANTHER" id="PTHR19446">
    <property type="entry name" value="REVERSE TRANSCRIPTASES"/>
    <property type="match status" value="1"/>
</dbReference>
<dbReference type="InterPro" id="IPR036397">
    <property type="entry name" value="RNaseH_sf"/>
</dbReference>
<keyword evidence="2" id="KW-1185">Reference proteome</keyword>
<name>A0ABN9XDY7_9DINO</name>
<organism evidence="1 2">
    <name type="scientific">Prorocentrum cordatum</name>
    <dbReference type="NCBI Taxonomy" id="2364126"/>
    <lineage>
        <taxon>Eukaryota</taxon>
        <taxon>Sar</taxon>
        <taxon>Alveolata</taxon>
        <taxon>Dinophyceae</taxon>
        <taxon>Prorocentrales</taxon>
        <taxon>Prorocentraceae</taxon>
        <taxon>Prorocentrum</taxon>
    </lineage>
</organism>
<evidence type="ECO:0008006" key="3">
    <source>
        <dbReference type="Google" id="ProtNLM"/>
    </source>
</evidence>
<dbReference type="EMBL" id="CAUYUJ010020294">
    <property type="protein sequence ID" value="CAK0897213.1"/>
    <property type="molecule type" value="Genomic_DNA"/>
</dbReference>
<dbReference type="Gene3D" id="3.30.420.10">
    <property type="entry name" value="Ribonuclease H-like superfamily/Ribonuclease H"/>
    <property type="match status" value="1"/>
</dbReference>
<dbReference type="Proteomes" id="UP001189429">
    <property type="component" value="Unassembled WGS sequence"/>
</dbReference>
<protein>
    <recommendedName>
        <fullName evidence="3">RNase H type-1 domain-containing protein</fullName>
    </recommendedName>
</protein>
<feature type="non-terminal residue" evidence="1">
    <location>
        <position position="1"/>
    </location>
</feature>
<feature type="non-terminal residue" evidence="1">
    <location>
        <position position="902"/>
    </location>
</feature>
<reference evidence="1" key="1">
    <citation type="submission" date="2023-10" db="EMBL/GenBank/DDBJ databases">
        <authorList>
            <person name="Chen Y."/>
            <person name="Shah S."/>
            <person name="Dougan E. K."/>
            <person name="Thang M."/>
            <person name="Chan C."/>
        </authorList>
    </citation>
    <scope>NUCLEOTIDE SEQUENCE [LARGE SCALE GENOMIC DNA]</scope>
</reference>
<evidence type="ECO:0000313" key="1">
    <source>
        <dbReference type="EMBL" id="CAK0897213.1"/>
    </source>
</evidence>
<dbReference type="InterPro" id="IPR036691">
    <property type="entry name" value="Endo/exonu/phosph_ase_sf"/>
</dbReference>
<gene>
    <name evidence="1" type="ORF">PCOR1329_LOCUS75461</name>
</gene>
<accession>A0ABN9XDY7</accession>
<evidence type="ECO:0000313" key="2">
    <source>
        <dbReference type="Proteomes" id="UP001189429"/>
    </source>
</evidence>
<dbReference type="Gene3D" id="3.60.10.10">
    <property type="entry name" value="Endonuclease/exonuclease/phosphatase"/>
    <property type="match status" value="1"/>
</dbReference>